<dbReference type="PANTHER" id="PTHR46745">
    <property type="entry name" value="TSC22 DOMAIN FAMILY PROTEIN 1"/>
    <property type="match status" value="1"/>
</dbReference>
<reference evidence="11" key="3">
    <citation type="submission" date="2019-12" db="UniProtKB">
        <authorList>
            <consortium name="WormBaseParasite"/>
        </authorList>
    </citation>
    <scope>IDENTIFICATION</scope>
</reference>
<dbReference type="WBParaSite" id="TMUE_3000014236.2">
    <property type="protein sequence ID" value="TMUE_3000014236.2"/>
    <property type="gene ID" value="WBGene00292202"/>
</dbReference>
<dbReference type="PROSITE" id="PS01289">
    <property type="entry name" value="TSC22"/>
    <property type="match status" value="1"/>
</dbReference>
<evidence type="ECO:0000256" key="8">
    <source>
        <dbReference type="SAM" id="Coils"/>
    </source>
</evidence>
<dbReference type="GO" id="GO:0043066">
    <property type="term" value="P:negative regulation of apoptotic process"/>
    <property type="evidence" value="ECO:0007669"/>
    <property type="project" value="TreeGrafter"/>
</dbReference>
<dbReference type="AlphaFoldDB" id="A0A5S6R3P1"/>
<dbReference type="GO" id="GO:0005829">
    <property type="term" value="C:cytosol"/>
    <property type="evidence" value="ECO:0007669"/>
    <property type="project" value="TreeGrafter"/>
</dbReference>
<dbReference type="SUPFAM" id="SSF58026">
    <property type="entry name" value="Delta-sleep-inducing peptide immunoreactive peptide"/>
    <property type="match status" value="1"/>
</dbReference>
<evidence type="ECO:0000256" key="4">
    <source>
        <dbReference type="ARBA" id="ARBA00022490"/>
    </source>
</evidence>
<evidence type="ECO:0000256" key="5">
    <source>
        <dbReference type="ARBA" id="ARBA00023015"/>
    </source>
</evidence>
<proteinExistence type="inferred from homology"/>
<keyword evidence="10" id="KW-1185">Reference proteome</keyword>
<evidence type="ECO:0000256" key="6">
    <source>
        <dbReference type="ARBA" id="ARBA00023163"/>
    </source>
</evidence>
<accession>A0A5S6R3P1</accession>
<keyword evidence="4" id="KW-0963">Cytoplasm</keyword>
<feature type="region of interest" description="Disordered" evidence="9">
    <location>
        <begin position="225"/>
        <end position="261"/>
    </location>
</feature>
<feature type="region of interest" description="Disordered" evidence="9">
    <location>
        <begin position="138"/>
        <end position="208"/>
    </location>
</feature>
<reference evidence="10" key="2">
    <citation type="submission" date="2014-03" db="EMBL/GenBank/DDBJ databases">
        <title>The whipworm genome and dual-species transcriptomics of an intimate host-pathogen interaction.</title>
        <authorList>
            <person name="Foth B.J."/>
            <person name="Tsai I.J."/>
            <person name="Reid A.J."/>
            <person name="Bancroft A.J."/>
            <person name="Nichol S."/>
            <person name="Tracey A."/>
            <person name="Holroyd N."/>
            <person name="Cotton J.A."/>
            <person name="Stanley E.J."/>
            <person name="Zarowiecki M."/>
            <person name="Liu J.Z."/>
            <person name="Huckvale T."/>
            <person name="Cooper P.J."/>
            <person name="Grencis R.K."/>
            <person name="Berriman M."/>
        </authorList>
    </citation>
    <scope>NUCLEOTIDE SEQUENCE [LARGE SCALE GENOMIC DNA]</scope>
    <source>
        <strain evidence="10">Edinburgh</strain>
    </source>
</reference>
<reference evidence="10" key="1">
    <citation type="submission" date="2013-11" db="EMBL/GenBank/DDBJ databases">
        <authorList>
            <person name="Aslett M."/>
        </authorList>
    </citation>
    <scope>NUCLEOTIDE SEQUENCE [LARGE SCALE GENOMIC DNA]</scope>
    <source>
        <strain evidence="10">Edinburgh</strain>
    </source>
</reference>
<dbReference type="STRING" id="70415.A0A5S6R3P1"/>
<dbReference type="PANTHER" id="PTHR46745:SF1">
    <property type="entry name" value="TSC22 DOMAIN FAMILY PROTEIN 1"/>
    <property type="match status" value="1"/>
</dbReference>
<dbReference type="GO" id="GO:0006357">
    <property type="term" value="P:regulation of transcription by RNA polymerase II"/>
    <property type="evidence" value="ECO:0007669"/>
    <property type="project" value="InterPro"/>
</dbReference>
<comment type="subcellular location">
    <subcellularLocation>
        <location evidence="2">Cytoplasm</location>
    </subcellularLocation>
    <subcellularLocation>
        <location evidence="1">Nucleus</location>
    </subcellularLocation>
</comment>
<keyword evidence="6" id="KW-0804">Transcription</keyword>
<dbReference type="CDD" id="cd21936">
    <property type="entry name" value="ZIP_TSC22D"/>
    <property type="match status" value="1"/>
</dbReference>
<dbReference type="Pfam" id="PF01166">
    <property type="entry name" value="TSC22"/>
    <property type="match status" value="1"/>
</dbReference>
<evidence type="ECO:0000256" key="2">
    <source>
        <dbReference type="ARBA" id="ARBA00004496"/>
    </source>
</evidence>
<evidence type="ECO:0000256" key="7">
    <source>
        <dbReference type="ARBA" id="ARBA00023242"/>
    </source>
</evidence>
<dbReference type="Gene3D" id="1.20.5.490">
    <property type="entry name" value="Single helix bin"/>
    <property type="match status" value="1"/>
</dbReference>
<dbReference type="GO" id="GO:0005634">
    <property type="term" value="C:nucleus"/>
    <property type="evidence" value="ECO:0007669"/>
    <property type="project" value="UniProtKB-SubCell"/>
</dbReference>
<evidence type="ECO:0000313" key="11">
    <source>
        <dbReference type="WBParaSite" id="TMUE_3000014236.1"/>
    </source>
</evidence>
<dbReference type="WBParaSite" id="TMUE_3000014236.1">
    <property type="protein sequence ID" value="TMUE_3000014236.1"/>
    <property type="gene ID" value="WBGene00292202"/>
</dbReference>
<keyword evidence="8" id="KW-0175">Coiled coil</keyword>
<dbReference type="WBParaSite" id="TMUE_3000014236.3">
    <property type="protein sequence ID" value="TMUE_3000014236.3"/>
    <property type="gene ID" value="WBGene00292202"/>
</dbReference>
<evidence type="ECO:0000313" key="10">
    <source>
        <dbReference type="Proteomes" id="UP000046395"/>
    </source>
</evidence>
<dbReference type="InterPro" id="IPR000580">
    <property type="entry name" value="TSC22/Bun"/>
</dbReference>
<name>A0A5S6R3P1_TRIMR</name>
<keyword evidence="5" id="KW-0805">Transcription regulation</keyword>
<feature type="region of interest" description="Disordered" evidence="9">
    <location>
        <begin position="416"/>
        <end position="440"/>
    </location>
</feature>
<evidence type="ECO:0000256" key="1">
    <source>
        <dbReference type="ARBA" id="ARBA00004123"/>
    </source>
</evidence>
<organism evidence="10 11">
    <name type="scientific">Trichuris muris</name>
    <name type="common">Mouse whipworm</name>
    <dbReference type="NCBI Taxonomy" id="70415"/>
    <lineage>
        <taxon>Eukaryota</taxon>
        <taxon>Metazoa</taxon>
        <taxon>Ecdysozoa</taxon>
        <taxon>Nematoda</taxon>
        <taxon>Enoplea</taxon>
        <taxon>Dorylaimia</taxon>
        <taxon>Trichinellida</taxon>
        <taxon>Trichuridae</taxon>
        <taxon>Trichuris</taxon>
    </lineage>
</organism>
<dbReference type="Proteomes" id="UP000046395">
    <property type="component" value="Unassembled WGS sequence"/>
</dbReference>
<keyword evidence="7" id="KW-0539">Nucleus</keyword>
<protein>
    <submittedName>
        <fullName evidence="11">TSC22 domain family protein 1</fullName>
    </submittedName>
</protein>
<dbReference type="InterPro" id="IPR047862">
    <property type="entry name" value="TSC22/BUN_CS"/>
</dbReference>
<feature type="coiled-coil region" evidence="8">
    <location>
        <begin position="345"/>
        <end position="379"/>
    </location>
</feature>
<comment type="similarity">
    <text evidence="3">Belongs to the TSC-22/Dip/Bun family.</text>
</comment>
<dbReference type="GO" id="GO:0008284">
    <property type="term" value="P:positive regulation of cell population proliferation"/>
    <property type="evidence" value="ECO:0007669"/>
    <property type="project" value="TreeGrafter"/>
</dbReference>
<sequence length="440" mass="45566">MTDGADALRRTPGNGRHFLVTCVEQSSNDDSASDYGETATLSSVFSCGQPDETSVPSNVVFKIGDSSVFGSSVTDSTGLSLALHNNYPETSSAITGTLSANSEPSVAHMIHSHSSRFHIVTLDDNPFRRGRWLCKEKQVTDEPKTSSDPSVETSGRRKFAVQPVTTDAPTISGNGPASLSSPALVTTSTPLVSANGSGRSEHSDRMTTASIAESDSFLSSVPEILSSGSPSSVVGTSGALDSVSHPSVAPEERSQTSASGIRSKPLLALVSGGETPGQMLDSLLPSMPSPIDTVVEQLSADQILREIESQAATGGSALQSGATPSEVAIDNKIEQAMDLVKTHLLYAVREEVEVLKERIDKLERISRRLEAENRVLREHAPAEIVAQLGSLMASKGVVTGGSASSSSPLSVPLVTVVGPPNATGDGSSGAALADQDEGAG</sequence>
<evidence type="ECO:0000256" key="9">
    <source>
        <dbReference type="SAM" id="MobiDB-lite"/>
    </source>
</evidence>
<feature type="compositionally biased region" description="Polar residues" evidence="9">
    <location>
        <begin position="163"/>
        <end position="198"/>
    </location>
</feature>
<evidence type="ECO:0000256" key="3">
    <source>
        <dbReference type="ARBA" id="ARBA00007908"/>
    </source>
</evidence>
<dbReference type="WBParaSite" id="TMUE_3000014236.4">
    <property type="protein sequence ID" value="TMUE_3000014236.4"/>
    <property type="gene ID" value="WBGene00292202"/>
</dbReference>
<feature type="compositionally biased region" description="Low complexity" evidence="9">
    <location>
        <begin position="225"/>
        <end position="238"/>
    </location>
</feature>